<sequence>MVVQNPNNWHWVDKNCISWARDYFKEKLVGLQVTNEQCRVEITSMNTLEGDCEVSQRKGKVISLFDLQMGLSYSGELDGEKFEGSINIPEIAFDSSAEDYQFEVAVFKETSKLNQEVKPLIREQLVPRLRNIFSQFGEDLLITHGNDIQVSEDEVKSNFTRANQKASFEQVKKAPPSDTPTGTAAGTSTATPSSVASASASAKKEVLRQGPEKTVVNTSEIHLEPSFNVPASELLRTFVDKMRLQQFSRSELRLTKGDSSAPVLSAGDEYQLFGGNVCTRIVSVSEKSLVMQWRLADWSPSSWHSTMHLEFHESKEYHETKLEITWRDIPVGQEDRVRQNFENYYVRAIKLTFGFGAVL</sequence>
<feature type="domain" description="Activator of Hsp90 ATPase AHSA1-like N-terminal" evidence="3">
    <location>
        <begin position="13"/>
        <end position="146"/>
    </location>
</feature>
<name>A0ABR4P012_9SACH</name>
<dbReference type="EMBL" id="JBEVYD010000002">
    <property type="protein sequence ID" value="KAL3234918.1"/>
    <property type="molecule type" value="Genomic_DNA"/>
</dbReference>
<evidence type="ECO:0000313" key="5">
    <source>
        <dbReference type="Proteomes" id="UP001623330"/>
    </source>
</evidence>
<dbReference type="Pfam" id="PF09229">
    <property type="entry name" value="Aha1_N"/>
    <property type="match status" value="1"/>
</dbReference>
<feature type="compositionally biased region" description="Low complexity" evidence="2">
    <location>
        <begin position="174"/>
        <end position="201"/>
    </location>
</feature>
<dbReference type="Gene3D" id="3.15.10.20">
    <property type="entry name" value="Activator of Hsp90 ATPase Aha1, N-terminal domain"/>
    <property type="match status" value="1"/>
</dbReference>
<dbReference type="InterPro" id="IPR023393">
    <property type="entry name" value="START-like_dom_sf"/>
</dbReference>
<evidence type="ECO:0000256" key="1">
    <source>
        <dbReference type="ARBA" id="ARBA00006817"/>
    </source>
</evidence>
<dbReference type="PANTHER" id="PTHR13009">
    <property type="entry name" value="HEAT SHOCK PROTEIN 90 HSP90 CO-CHAPERONE AHA-1"/>
    <property type="match status" value="1"/>
</dbReference>
<comment type="caution">
    <text evidence="4">The sequence shown here is derived from an EMBL/GenBank/DDBJ whole genome shotgun (WGS) entry which is preliminary data.</text>
</comment>
<dbReference type="SUPFAM" id="SSF55961">
    <property type="entry name" value="Bet v1-like"/>
    <property type="match status" value="1"/>
</dbReference>
<dbReference type="PANTHER" id="PTHR13009:SF22">
    <property type="entry name" value="LD43819P"/>
    <property type="match status" value="1"/>
</dbReference>
<comment type="similarity">
    <text evidence="1">Belongs to the AHA1 family.</text>
</comment>
<evidence type="ECO:0000259" key="3">
    <source>
        <dbReference type="SMART" id="SM01000"/>
    </source>
</evidence>
<dbReference type="InterPro" id="IPR015310">
    <property type="entry name" value="AHSA1-like_N"/>
</dbReference>
<dbReference type="CDD" id="cd08892">
    <property type="entry name" value="SRPBCC_Aha1"/>
    <property type="match status" value="1"/>
</dbReference>
<feature type="region of interest" description="Disordered" evidence="2">
    <location>
        <begin position="166"/>
        <end position="211"/>
    </location>
</feature>
<evidence type="ECO:0000313" key="4">
    <source>
        <dbReference type="EMBL" id="KAL3234918.1"/>
    </source>
</evidence>
<accession>A0ABR4P012</accession>
<organism evidence="4 5">
    <name type="scientific">Nakaseomyces bracarensis</name>
    <dbReference type="NCBI Taxonomy" id="273131"/>
    <lineage>
        <taxon>Eukaryota</taxon>
        <taxon>Fungi</taxon>
        <taxon>Dikarya</taxon>
        <taxon>Ascomycota</taxon>
        <taxon>Saccharomycotina</taxon>
        <taxon>Saccharomycetes</taxon>
        <taxon>Saccharomycetales</taxon>
        <taxon>Saccharomycetaceae</taxon>
        <taxon>Nakaseomyces</taxon>
    </lineage>
</organism>
<dbReference type="InterPro" id="IPR036338">
    <property type="entry name" value="Aha1"/>
</dbReference>
<dbReference type="SUPFAM" id="SSF103111">
    <property type="entry name" value="Activator of Hsp90 ATPase, Aha1"/>
    <property type="match status" value="1"/>
</dbReference>
<dbReference type="InterPro" id="IPR013538">
    <property type="entry name" value="ASHA1/2-like_C"/>
</dbReference>
<protein>
    <submittedName>
        <fullName evidence="4">Hsp90 co-chaperone AHA1</fullName>
    </submittedName>
</protein>
<proteinExistence type="inferred from homology"/>
<keyword evidence="5" id="KW-1185">Reference proteome</keyword>
<gene>
    <name evidence="4" type="ORF">RNJ44_02706</name>
</gene>
<reference evidence="4 5" key="1">
    <citation type="submission" date="2024-05" db="EMBL/GenBank/DDBJ databases">
        <title>Long read based assembly of the Candida bracarensis genome reveals expanded adhesin content.</title>
        <authorList>
            <person name="Marcet-Houben M."/>
            <person name="Ksiezopolska E."/>
            <person name="Gabaldon T."/>
        </authorList>
    </citation>
    <scope>NUCLEOTIDE SEQUENCE [LARGE SCALE GENOMIC DNA]</scope>
    <source>
        <strain evidence="4 5">CBM6</strain>
    </source>
</reference>
<dbReference type="Pfam" id="PF08327">
    <property type="entry name" value="AHSA1"/>
    <property type="match status" value="1"/>
</dbReference>
<dbReference type="SMART" id="SM01000">
    <property type="entry name" value="Aha1_N"/>
    <property type="match status" value="1"/>
</dbReference>
<dbReference type="Proteomes" id="UP001623330">
    <property type="component" value="Unassembled WGS sequence"/>
</dbReference>
<evidence type="ECO:0000256" key="2">
    <source>
        <dbReference type="SAM" id="MobiDB-lite"/>
    </source>
</evidence>
<dbReference type="Gene3D" id="3.30.530.20">
    <property type="match status" value="1"/>
</dbReference>
<feature type="compositionally biased region" description="Basic and acidic residues" evidence="2">
    <location>
        <begin position="202"/>
        <end position="211"/>
    </location>
</feature>